<dbReference type="PROSITE" id="PS50888">
    <property type="entry name" value="BHLH"/>
    <property type="match status" value="1"/>
</dbReference>
<evidence type="ECO:0000256" key="3">
    <source>
        <dbReference type="ARBA" id="ARBA00023125"/>
    </source>
</evidence>
<protein>
    <submittedName>
        <fullName evidence="8">Transcription factor SPATULA-like protein</fullName>
    </submittedName>
</protein>
<dbReference type="GO" id="GO:0046983">
    <property type="term" value="F:protein dimerization activity"/>
    <property type="evidence" value="ECO:0007669"/>
    <property type="project" value="InterPro"/>
</dbReference>
<evidence type="ECO:0000259" key="7">
    <source>
        <dbReference type="PROSITE" id="PS50888"/>
    </source>
</evidence>
<keyword evidence="3" id="KW-0238">DNA-binding</keyword>
<dbReference type="GO" id="GO:0003677">
    <property type="term" value="F:DNA binding"/>
    <property type="evidence" value="ECO:0007669"/>
    <property type="project" value="UniProtKB-KW"/>
</dbReference>
<dbReference type="PANTHER" id="PTHR45855">
    <property type="entry name" value="TRANSCRIPTION FACTOR PIF1-RELATED"/>
    <property type="match status" value="1"/>
</dbReference>
<comment type="subcellular location">
    <subcellularLocation>
        <location evidence="1">Nucleus</location>
    </subcellularLocation>
</comment>
<dbReference type="OrthoDB" id="690068at2759"/>
<feature type="region of interest" description="Disordered" evidence="6">
    <location>
        <begin position="123"/>
        <end position="157"/>
    </location>
</feature>
<feature type="domain" description="BHLH" evidence="7">
    <location>
        <begin position="145"/>
        <end position="199"/>
    </location>
</feature>
<evidence type="ECO:0000313" key="8">
    <source>
        <dbReference type="EMBL" id="KAA3488791.1"/>
    </source>
</evidence>
<name>A0A5B6X3F5_9ROSI</name>
<dbReference type="PANTHER" id="PTHR45855:SF6">
    <property type="entry name" value="TRANSCRIPTION FACTOR ALC"/>
    <property type="match status" value="1"/>
</dbReference>
<evidence type="ECO:0000256" key="2">
    <source>
        <dbReference type="ARBA" id="ARBA00023015"/>
    </source>
</evidence>
<keyword evidence="4" id="KW-0804">Transcription</keyword>
<dbReference type="AlphaFoldDB" id="A0A5B6X3F5"/>
<evidence type="ECO:0000313" key="9">
    <source>
        <dbReference type="Proteomes" id="UP000325315"/>
    </source>
</evidence>
<accession>A0A5B6X3F5</accession>
<dbReference type="Gene3D" id="4.10.280.10">
    <property type="entry name" value="Helix-loop-helix DNA-binding domain"/>
    <property type="match status" value="1"/>
</dbReference>
<proteinExistence type="predicted"/>
<dbReference type="InterPro" id="IPR031066">
    <property type="entry name" value="bHLH_ALC-like_plant"/>
</dbReference>
<feature type="compositionally biased region" description="Basic and acidic residues" evidence="6">
    <location>
        <begin position="145"/>
        <end position="157"/>
    </location>
</feature>
<dbReference type="GO" id="GO:0005634">
    <property type="term" value="C:nucleus"/>
    <property type="evidence" value="ECO:0007669"/>
    <property type="project" value="UniProtKB-SubCell"/>
</dbReference>
<sequence length="405" mass="44789">MADLYGGAPYSNPETEEISTILNQLLHNSSSSSSSSSSCMQFKGKNIHSFPSQVPGISTLAANSGAGMGIPVMDRYRLGGLAVRIESEPRVNISDPETYFGANVKDSADNALSSACDFSYDSEVPDASEVPSNQERPRSSSKRSRAAEVHNLSEKRRRSRINEKMKALQNLIPNSNKIYHSRRENSRILKKERKKSQKKMVREQANLYTHNPVLSSIGKFHFPPQQKSSSLQTKQSCIDCEKIIQDTLTTEQICYSTCSAANLCPFPMTKWWMIVIAFALISSTKLSFNNSINIYSLGVAFDSLCMLRLLLGSLAALTWSTLLSLAVHNLIVRVGGPSCTVFHRAKSFSNKSPGLKETIYVEEAGTVLYTITLGFYDFAHAMEKPGVYVTKPGNGRKGDVRHQCF</sequence>
<dbReference type="InterPro" id="IPR036638">
    <property type="entry name" value="HLH_DNA-bd_sf"/>
</dbReference>
<dbReference type="EMBL" id="SMMG02000001">
    <property type="protein sequence ID" value="KAA3488791.1"/>
    <property type="molecule type" value="Genomic_DNA"/>
</dbReference>
<dbReference type="SUPFAM" id="SSF47459">
    <property type="entry name" value="HLH, helix-loop-helix DNA-binding domain"/>
    <property type="match status" value="1"/>
</dbReference>
<keyword evidence="5" id="KW-0539">Nucleus</keyword>
<dbReference type="Proteomes" id="UP000325315">
    <property type="component" value="Unassembled WGS sequence"/>
</dbReference>
<keyword evidence="2" id="KW-0805">Transcription regulation</keyword>
<evidence type="ECO:0000256" key="6">
    <source>
        <dbReference type="SAM" id="MobiDB-lite"/>
    </source>
</evidence>
<evidence type="ECO:0000256" key="5">
    <source>
        <dbReference type="ARBA" id="ARBA00023242"/>
    </source>
</evidence>
<gene>
    <name evidence="8" type="ORF">EPI10_032499</name>
</gene>
<comment type="caution">
    <text evidence="8">The sequence shown here is derived from an EMBL/GenBank/DDBJ whole genome shotgun (WGS) entry which is preliminary data.</text>
</comment>
<dbReference type="InterPro" id="IPR011598">
    <property type="entry name" value="bHLH_dom"/>
</dbReference>
<organism evidence="8 9">
    <name type="scientific">Gossypium australe</name>
    <dbReference type="NCBI Taxonomy" id="47621"/>
    <lineage>
        <taxon>Eukaryota</taxon>
        <taxon>Viridiplantae</taxon>
        <taxon>Streptophyta</taxon>
        <taxon>Embryophyta</taxon>
        <taxon>Tracheophyta</taxon>
        <taxon>Spermatophyta</taxon>
        <taxon>Magnoliopsida</taxon>
        <taxon>eudicotyledons</taxon>
        <taxon>Gunneridae</taxon>
        <taxon>Pentapetalae</taxon>
        <taxon>rosids</taxon>
        <taxon>malvids</taxon>
        <taxon>Malvales</taxon>
        <taxon>Malvaceae</taxon>
        <taxon>Malvoideae</taxon>
        <taxon>Gossypium</taxon>
    </lineage>
</organism>
<keyword evidence="9" id="KW-1185">Reference proteome</keyword>
<reference evidence="9" key="1">
    <citation type="journal article" date="2019" name="Plant Biotechnol. J.">
        <title>Genome sequencing of the Australian wild diploid species Gossypium australe highlights disease resistance and delayed gland morphogenesis.</title>
        <authorList>
            <person name="Cai Y."/>
            <person name="Cai X."/>
            <person name="Wang Q."/>
            <person name="Wang P."/>
            <person name="Zhang Y."/>
            <person name="Cai C."/>
            <person name="Xu Y."/>
            <person name="Wang K."/>
            <person name="Zhou Z."/>
            <person name="Wang C."/>
            <person name="Geng S."/>
            <person name="Li B."/>
            <person name="Dong Q."/>
            <person name="Hou Y."/>
            <person name="Wang H."/>
            <person name="Ai P."/>
            <person name="Liu Z."/>
            <person name="Yi F."/>
            <person name="Sun M."/>
            <person name="An G."/>
            <person name="Cheng J."/>
            <person name="Zhang Y."/>
            <person name="Shi Q."/>
            <person name="Xie Y."/>
            <person name="Shi X."/>
            <person name="Chang Y."/>
            <person name="Huang F."/>
            <person name="Chen Y."/>
            <person name="Hong S."/>
            <person name="Mi L."/>
            <person name="Sun Q."/>
            <person name="Zhang L."/>
            <person name="Zhou B."/>
            <person name="Peng R."/>
            <person name="Zhang X."/>
            <person name="Liu F."/>
        </authorList>
    </citation>
    <scope>NUCLEOTIDE SEQUENCE [LARGE SCALE GENOMIC DNA]</scope>
    <source>
        <strain evidence="9">cv. PA1801</strain>
    </source>
</reference>
<evidence type="ECO:0000256" key="4">
    <source>
        <dbReference type="ARBA" id="ARBA00023163"/>
    </source>
</evidence>
<dbReference type="Pfam" id="PF00010">
    <property type="entry name" value="HLH"/>
    <property type="match status" value="1"/>
</dbReference>
<evidence type="ECO:0000256" key="1">
    <source>
        <dbReference type="ARBA" id="ARBA00004123"/>
    </source>
</evidence>